<dbReference type="Proteomes" id="UP001295423">
    <property type="component" value="Unassembled WGS sequence"/>
</dbReference>
<accession>A0AAD2GAS6</accession>
<dbReference type="AlphaFoldDB" id="A0AAD2GAS6"/>
<name>A0AAD2GAS6_9STRA</name>
<feature type="signal peptide" evidence="1">
    <location>
        <begin position="1"/>
        <end position="22"/>
    </location>
</feature>
<sequence length="538" mass="61358">MNWKLRSFLLLTAAALLYQSLKLPADLKAFLDPEDLIHLNSNNNTPRNQKNDLDFHQNGTSVRNGETHAWLDHIYYFNSFVNPEAERFMESWLQPIKHAHIERVEEISGSTSNYQSCAGEELSCKTSTETKRIGYTYYRFGSAYKKGGVSLVLHHDTMALDLEKLRHVVETELKKRNIRWSVIRLDCGQNERGQSIEASTIKGTGWAVYPSPDTQDSESCGTSKAILWRDGKLKKMTKLLTMLHGDDPEKINIDCLLESREFGSYCLDSPGIIQHSNQLSPQPTPIFGTWDYGRIQQTSNQNMENVHKKMPLAAEHEALAIRVDRILYVNLAKNKLRRQFMESWLSRHSIPYQRVNAMSSSVQADSCAFDKTKEVCRGIVGYDRTLVHTLESMADLQTGNTMILEDDMLPSDSRLDRLVQAIKIVPPDWELVRFDCWGMEDFNFDWPNPFVAATNSYSIKGCDKVDTKNCHKTFCGGSHSMVFSARGIGKLKRMWSTKPYQNADCIIARTPSLRSYCVNLGFWETIHIKSELSDISGL</sequence>
<reference evidence="2" key="1">
    <citation type="submission" date="2023-08" db="EMBL/GenBank/DDBJ databases">
        <authorList>
            <person name="Audoor S."/>
            <person name="Bilcke G."/>
        </authorList>
    </citation>
    <scope>NUCLEOTIDE SEQUENCE</scope>
</reference>
<organism evidence="2 3">
    <name type="scientific">Cylindrotheca closterium</name>
    <dbReference type="NCBI Taxonomy" id="2856"/>
    <lineage>
        <taxon>Eukaryota</taxon>
        <taxon>Sar</taxon>
        <taxon>Stramenopiles</taxon>
        <taxon>Ochrophyta</taxon>
        <taxon>Bacillariophyta</taxon>
        <taxon>Bacillariophyceae</taxon>
        <taxon>Bacillariophycidae</taxon>
        <taxon>Bacillariales</taxon>
        <taxon>Bacillariaceae</taxon>
        <taxon>Cylindrotheca</taxon>
    </lineage>
</organism>
<evidence type="ECO:0000313" key="2">
    <source>
        <dbReference type="EMBL" id="CAJ1967759.1"/>
    </source>
</evidence>
<keyword evidence="3" id="KW-1185">Reference proteome</keyword>
<evidence type="ECO:0000313" key="3">
    <source>
        <dbReference type="Proteomes" id="UP001295423"/>
    </source>
</evidence>
<keyword evidence="1" id="KW-0732">Signal</keyword>
<protein>
    <submittedName>
        <fullName evidence="2">Uncharacterized protein</fullName>
    </submittedName>
</protein>
<comment type="caution">
    <text evidence="2">The sequence shown here is derived from an EMBL/GenBank/DDBJ whole genome shotgun (WGS) entry which is preliminary data.</text>
</comment>
<evidence type="ECO:0000256" key="1">
    <source>
        <dbReference type="SAM" id="SignalP"/>
    </source>
</evidence>
<proteinExistence type="predicted"/>
<feature type="chain" id="PRO_5042277104" evidence="1">
    <location>
        <begin position="23"/>
        <end position="538"/>
    </location>
</feature>
<dbReference type="EMBL" id="CAKOGP040002347">
    <property type="protein sequence ID" value="CAJ1967759.1"/>
    <property type="molecule type" value="Genomic_DNA"/>
</dbReference>
<gene>
    <name evidence="2" type="ORF">CYCCA115_LOCUS22921</name>
</gene>